<dbReference type="AlphaFoldDB" id="K3WQT8"/>
<evidence type="ECO:0000313" key="2">
    <source>
        <dbReference type="Proteomes" id="UP000019132"/>
    </source>
</evidence>
<proteinExistence type="predicted"/>
<sequence>MQQQEWAPSQVIRLQRIERQERESLRNSEIGTVKDIVGLDDANNNNSDNDNHDNTEIGVSFERQTQDFDEDEIFHLSPSTCPNMRGDPESVDSCHSALPSATHQLKIFTGSWNMAAKDPFVDKKGQYVGDAEAATSLSDFLPLGYDLKKCRSVSIKLSWLG</sequence>
<name>K3WQT8_GLOUD</name>
<reference evidence="1" key="3">
    <citation type="submission" date="2015-02" db="UniProtKB">
        <authorList>
            <consortium name="EnsemblProtists"/>
        </authorList>
    </citation>
    <scope>IDENTIFICATION</scope>
    <source>
        <strain evidence="1">DAOM BR144</strain>
    </source>
</reference>
<dbReference type="EMBL" id="GL376629">
    <property type="status" value="NOT_ANNOTATED_CDS"/>
    <property type="molecule type" value="Genomic_DNA"/>
</dbReference>
<keyword evidence="2" id="KW-1185">Reference proteome</keyword>
<dbReference type="STRING" id="431595.K3WQT8"/>
<organism evidence="1 2">
    <name type="scientific">Globisporangium ultimum (strain ATCC 200006 / CBS 805.95 / DAOM BR144)</name>
    <name type="common">Pythium ultimum</name>
    <dbReference type="NCBI Taxonomy" id="431595"/>
    <lineage>
        <taxon>Eukaryota</taxon>
        <taxon>Sar</taxon>
        <taxon>Stramenopiles</taxon>
        <taxon>Oomycota</taxon>
        <taxon>Peronosporomycetes</taxon>
        <taxon>Pythiales</taxon>
        <taxon>Pythiaceae</taxon>
        <taxon>Globisporangium</taxon>
    </lineage>
</organism>
<reference evidence="2" key="2">
    <citation type="submission" date="2010-04" db="EMBL/GenBank/DDBJ databases">
        <authorList>
            <person name="Buell R."/>
            <person name="Hamilton J."/>
            <person name="Hostetler J."/>
        </authorList>
    </citation>
    <scope>NUCLEOTIDE SEQUENCE [LARGE SCALE GENOMIC DNA]</scope>
    <source>
        <strain evidence="2">DAOM:BR144</strain>
    </source>
</reference>
<dbReference type="HOGENOM" id="CLU_1647139_0_0_1"/>
<dbReference type="EnsemblProtists" id="PYU1_T007330">
    <property type="protein sequence ID" value="PYU1_T007330"/>
    <property type="gene ID" value="PYU1_G007314"/>
</dbReference>
<protein>
    <submittedName>
        <fullName evidence="1">Uncharacterized protein</fullName>
    </submittedName>
</protein>
<reference evidence="2" key="1">
    <citation type="journal article" date="2010" name="Genome Biol.">
        <title>Genome sequence of the necrotrophic plant pathogen Pythium ultimum reveals original pathogenicity mechanisms and effector repertoire.</title>
        <authorList>
            <person name="Levesque C.A."/>
            <person name="Brouwer H."/>
            <person name="Cano L."/>
            <person name="Hamilton J.P."/>
            <person name="Holt C."/>
            <person name="Huitema E."/>
            <person name="Raffaele S."/>
            <person name="Robideau G.P."/>
            <person name="Thines M."/>
            <person name="Win J."/>
            <person name="Zerillo M.M."/>
            <person name="Beakes G.W."/>
            <person name="Boore J.L."/>
            <person name="Busam D."/>
            <person name="Dumas B."/>
            <person name="Ferriera S."/>
            <person name="Fuerstenberg S.I."/>
            <person name="Gachon C.M."/>
            <person name="Gaulin E."/>
            <person name="Govers F."/>
            <person name="Grenville-Briggs L."/>
            <person name="Horner N."/>
            <person name="Hostetler J."/>
            <person name="Jiang R.H."/>
            <person name="Johnson J."/>
            <person name="Krajaejun T."/>
            <person name="Lin H."/>
            <person name="Meijer H.J."/>
            <person name="Moore B."/>
            <person name="Morris P."/>
            <person name="Phuntmart V."/>
            <person name="Puiu D."/>
            <person name="Shetty J."/>
            <person name="Stajich J.E."/>
            <person name="Tripathy S."/>
            <person name="Wawra S."/>
            <person name="van West P."/>
            <person name="Whitty B.R."/>
            <person name="Coutinho P.M."/>
            <person name="Henrissat B."/>
            <person name="Martin F."/>
            <person name="Thomas P.D."/>
            <person name="Tyler B.M."/>
            <person name="De Vries R.P."/>
            <person name="Kamoun S."/>
            <person name="Yandell M."/>
            <person name="Tisserat N."/>
            <person name="Buell C.R."/>
        </authorList>
    </citation>
    <scope>NUCLEOTIDE SEQUENCE</scope>
    <source>
        <strain evidence="2">DAOM:BR144</strain>
    </source>
</reference>
<dbReference type="InParanoid" id="K3WQT8"/>
<evidence type="ECO:0000313" key="1">
    <source>
        <dbReference type="EnsemblProtists" id="PYU1_T007330"/>
    </source>
</evidence>
<dbReference type="Proteomes" id="UP000019132">
    <property type="component" value="Unassembled WGS sequence"/>
</dbReference>
<dbReference type="VEuPathDB" id="FungiDB:PYU1_G007314"/>
<dbReference type="eggNOG" id="KOG0565">
    <property type="taxonomic scope" value="Eukaryota"/>
</dbReference>
<accession>K3WQT8</accession>